<feature type="compositionally biased region" description="Low complexity" evidence="4">
    <location>
        <begin position="360"/>
        <end position="374"/>
    </location>
</feature>
<dbReference type="PANTHER" id="PTHR46040">
    <property type="entry name" value="HIGH MOBILITY GROUP PROTEIN 2"/>
    <property type="match status" value="1"/>
</dbReference>
<keyword evidence="1 3" id="KW-0238">DNA-binding</keyword>
<feature type="compositionally biased region" description="Polar residues" evidence="4">
    <location>
        <begin position="102"/>
        <end position="118"/>
    </location>
</feature>
<comment type="caution">
    <text evidence="6">The sequence shown here is derived from an EMBL/GenBank/DDBJ whole genome shotgun (WGS) entry which is preliminary data.</text>
</comment>
<feature type="DNA-binding region" description="HMG box" evidence="3">
    <location>
        <begin position="153"/>
        <end position="219"/>
    </location>
</feature>
<dbReference type="OrthoDB" id="1919336at2759"/>
<dbReference type="Gene3D" id="1.10.30.10">
    <property type="entry name" value="High mobility group box domain"/>
    <property type="match status" value="1"/>
</dbReference>
<keyword evidence="2 3" id="KW-0539">Nucleus</keyword>
<feature type="region of interest" description="Disordered" evidence="4">
    <location>
        <begin position="86"/>
        <end position="153"/>
    </location>
</feature>
<dbReference type="Pfam" id="PF00505">
    <property type="entry name" value="HMG_box"/>
    <property type="match status" value="1"/>
</dbReference>
<dbReference type="Pfam" id="PF00536">
    <property type="entry name" value="SAM_1"/>
    <property type="match status" value="1"/>
</dbReference>
<name>A0A397SRA7_9GLOM</name>
<evidence type="ECO:0000256" key="4">
    <source>
        <dbReference type="SAM" id="MobiDB-lite"/>
    </source>
</evidence>
<dbReference type="Proteomes" id="UP000265703">
    <property type="component" value="Unassembled WGS sequence"/>
</dbReference>
<dbReference type="PROSITE" id="PS50118">
    <property type="entry name" value="HMG_BOX_2"/>
    <property type="match status" value="1"/>
</dbReference>
<feature type="region of interest" description="Disordered" evidence="4">
    <location>
        <begin position="360"/>
        <end position="491"/>
    </location>
</feature>
<evidence type="ECO:0000259" key="5">
    <source>
        <dbReference type="PROSITE" id="PS50118"/>
    </source>
</evidence>
<dbReference type="PANTHER" id="PTHR46040:SF3">
    <property type="entry name" value="HIGH MOBILITY GROUP PROTEIN 2"/>
    <property type="match status" value="1"/>
</dbReference>
<dbReference type="InterPro" id="IPR036910">
    <property type="entry name" value="HMG_box_dom_sf"/>
</dbReference>
<feature type="compositionally biased region" description="Polar residues" evidence="4">
    <location>
        <begin position="257"/>
        <end position="274"/>
    </location>
</feature>
<dbReference type="SUPFAM" id="SSF47095">
    <property type="entry name" value="HMG-box"/>
    <property type="match status" value="1"/>
</dbReference>
<feature type="compositionally biased region" description="Basic residues" evidence="4">
    <location>
        <begin position="138"/>
        <end position="148"/>
    </location>
</feature>
<dbReference type="GO" id="GO:0003677">
    <property type="term" value="F:DNA binding"/>
    <property type="evidence" value="ECO:0007669"/>
    <property type="project" value="UniProtKB-UniRule"/>
</dbReference>
<sequence length="491" mass="54296">MNSSSFPQVRDFLKKCNLLEYYDRFISEGFDQLQSLLDVTEADLKAMNVKRGHRRRLQREIATIKGIPLNTPLFIQGLEDSSDAQIHATSLPPPALNVYMNEPSSTNGETPGSSQPRNRSTRDDDPPDPPDPPDNGSGKRKYKRHPKRDKNAPVKPLSAYVMFAHKVREEYAGQTISFPDMAKIVGDRWKNVRPEVKEAIENEAAKKKEEYQAEMAVYKTTESWKKYQEYLKEFKEKYESNPRDSNKRTKRQKTEPSPDSDNATPSGYSSTRSASVGYDNGSGNTSSGSSNGNGNGNGNGHNTHKHNSQHHPIGPYSNNGFSHQSPHSTNYIPPYTHYNPTVPFGYTSNNRQNSIIHTFITPPSSINTNNTPTTLADLYAKDDSNAGDDQSQPGNCSSSGNGSSGNGSGNGSSFSGRGSSSSRSAERPSFEDSDISTTSSSNSTPPPVFMETDDNPDHRQSRQRGSRNQNKHQDSSQSRQQDDSNTLAKTK</sequence>
<evidence type="ECO:0000313" key="6">
    <source>
        <dbReference type="EMBL" id="RIA87146.1"/>
    </source>
</evidence>
<evidence type="ECO:0000313" key="7">
    <source>
        <dbReference type="Proteomes" id="UP000265703"/>
    </source>
</evidence>
<feature type="compositionally biased region" description="Basic and acidic residues" evidence="4">
    <location>
        <begin position="235"/>
        <end position="256"/>
    </location>
</feature>
<feature type="compositionally biased region" description="Polar residues" evidence="4">
    <location>
        <begin position="316"/>
        <end position="331"/>
    </location>
</feature>
<dbReference type="Gene3D" id="1.10.150.50">
    <property type="entry name" value="Transcription Factor, Ets-1"/>
    <property type="match status" value="1"/>
</dbReference>
<dbReference type="SMART" id="SM00454">
    <property type="entry name" value="SAM"/>
    <property type="match status" value="1"/>
</dbReference>
<dbReference type="SUPFAM" id="SSF47769">
    <property type="entry name" value="SAM/Pointed domain"/>
    <property type="match status" value="1"/>
</dbReference>
<protein>
    <recommendedName>
        <fullName evidence="5">HMG box domain-containing protein</fullName>
    </recommendedName>
</protein>
<accession>A0A397SRA7</accession>
<dbReference type="InterPro" id="IPR001660">
    <property type="entry name" value="SAM"/>
</dbReference>
<keyword evidence="7" id="KW-1185">Reference proteome</keyword>
<dbReference type="InterPro" id="IPR051965">
    <property type="entry name" value="ChromReg_NeuronalGeneExpr"/>
</dbReference>
<feature type="region of interest" description="Disordered" evidence="4">
    <location>
        <begin position="235"/>
        <end position="334"/>
    </location>
</feature>
<dbReference type="SMART" id="SM00398">
    <property type="entry name" value="HMG"/>
    <property type="match status" value="1"/>
</dbReference>
<evidence type="ECO:0000256" key="3">
    <source>
        <dbReference type="PROSITE-ProRule" id="PRU00267"/>
    </source>
</evidence>
<dbReference type="AlphaFoldDB" id="A0A397SRA7"/>
<gene>
    <name evidence="6" type="ORF">C1645_777912</name>
</gene>
<evidence type="ECO:0000256" key="2">
    <source>
        <dbReference type="ARBA" id="ARBA00023242"/>
    </source>
</evidence>
<dbReference type="CDD" id="cd09487">
    <property type="entry name" value="SAM_superfamily"/>
    <property type="match status" value="1"/>
</dbReference>
<feature type="compositionally biased region" description="Low complexity" evidence="4">
    <location>
        <begin position="411"/>
        <end position="423"/>
    </location>
</feature>
<dbReference type="InterPro" id="IPR013761">
    <property type="entry name" value="SAM/pointed_sf"/>
</dbReference>
<dbReference type="InterPro" id="IPR009071">
    <property type="entry name" value="HMG_box_dom"/>
</dbReference>
<feature type="compositionally biased region" description="Low complexity" evidence="4">
    <location>
        <begin position="281"/>
        <end position="290"/>
    </location>
</feature>
<evidence type="ECO:0000256" key="1">
    <source>
        <dbReference type="ARBA" id="ARBA00023125"/>
    </source>
</evidence>
<dbReference type="EMBL" id="QKYT01000324">
    <property type="protein sequence ID" value="RIA87146.1"/>
    <property type="molecule type" value="Genomic_DNA"/>
</dbReference>
<dbReference type="STRING" id="658196.A0A397SRA7"/>
<dbReference type="GO" id="GO:0005634">
    <property type="term" value="C:nucleus"/>
    <property type="evidence" value="ECO:0007669"/>
    <property type="project" value="UniProtKB-UniRule"/>
</dbReference>
<reference evidence="6 7" key="1">
    <citation type="submission" date="2018-06" db="EMBL/GenBank/DDBJ databases">
        <title>Comparative genomics reveals the genomic features of Rhizophagus irregularis, R. cerebriforme, R. diaphanum and Gigaspora rosea, and their symbiotic lifestyle signature.</title>
        <authorList>
            <person name="Morin E."/>
            <person name="San Clemente H."/>
            <person name="Chen E.C.H."/>
            <person name="De La Providencia I."/>
            <person name="Hainaut M."/>
            <person name="Kuo A."/>
            <person name="Kohler A."/>
            <person name="Murat C."/>
            <person name="Tang N."/>
            <person name="Roy S."/>
            <person name="Loubradou J."/>
            <person name="Henrissat B."/>
            <person name="Grigoriev I.V."/>
            <person name="Corradi N."/>
            <person name="Roux C."/>
            <person name="Martin F.M."/>
        </authorList>
    </citation>
    <scope>NUCLEOTIDE SEQUENCE [LARGE SCALE GENOMIC DNA]</scope>
    <source>
        <strain evidence="6 7">DAOM 227022</strain>
    </source>
</reference>
<feature type="domain" description="HMG box" evidence="5">
    <location>
        <begin position="153"/>
        <end position="219"/>
    </location>
</feature>
<proteinExistence type="predicted"/>
<dbReference type="GO" id="GO:0010468">
    <property type="term" value="P:regulation of gene expression"/>
    <property type="evidence" value="ECO:0007669"/>
    <property type="project" value="TreeGrafter"/>
</dbReference>
<organism evidence="6 7">
    <name type="scientific">Glomus cerebriforme</name>
    <dbReference type="NCBI Taxonomy" id="658196"/>
    <lineage>
        <taxon>Eukaryota</taxon>
        <taxon>Fungi</taxon>
        <taxon>Fungi incertae sedis</taxon>
        <taxon>Mucoromycota</taxon>
        <taxon>Glomeromycotina</taxon>
        <taxon>Glomeromycetes</taxon>
        <taxon>Glomerales</taxon>
        <taxon>Glomeraceae</taxon>
        <taxon>Glomus</taxon>
    </lineage>
</organism>